<proteinExistence type="inferred from homology"/>
<dbReference type="PROSITE" id="PS01307">
    <property type="entry name" value="MOTA"/>
    <property type="match status" value="1"/>
</dbReference>
<dbReference type="GO" id="GO:0006935">
    <property type="term" value="P:chemotaxis"/>
    <property type="evidence" value="ECO:0007669"/>
    <property type="project" value="UniProtKB-KW"/>
</dbReference>
<dbReference type="RefSeq" id="WP_107288836.1">
    <property type="nucleotide sequence ID" value="NZ_PYNF01000002.1"/>
</dbReference>
<dbReference type="InterPro" id="IPR046786">
    <property type="entry name" value="MotA_N"/>
</dbReference>
<feature type="domain" description="Motility protein A N-terminal" evidence="14">
    <location>
        <begin position="7"/>
        <end position="86"/>
    </location>
</feature>
<evidence type="ECO:0000259" key="14">
    <source>
        <dbReference type="Pfam" id="PF20560"/>
    </source>
</evidence>
<dbReference type="InterPro" id="IPR047055">
    <property type="entry name" value="MotA-like"/>
</dbReference>
<evidence type="ECO:0000256" key="11">
    <source>
        <dbReference type="ARBA" id="ARBA00023136"/>
    </source>
</evidence>
<feature type="transmembrane region" description="Helical" evidence="12">
    <location>
        <begin position="172"/>
        <end position="190"/>
    </location>
</feature>
<comment type="caution">
    <text evidence="15">The sequence shown here is derived from an EMBL/GenBank/DDBJ whole genome shotgun (WGS) entry which is preliminary data.</text>
</comment>
<comment type="similarity">
    <text evidence="2">Belongs to the MotA family.</text>
</comment>
<dbReference type="Proteomes" id="UP000241426">
    <property type="component" value="Unassembled WGS sequence"/>
</dbReference>
<keyword evidence="7" id="KW-0283">Flagellar rotation</keyword>
<keyword evidence="8" id="KW-0375">Hydrogen ion transport</keyword>
<feature type="domain" description="MotA/TolQ/ExbB proton channel" evidence="13">
    <location>
        <begin position="138"/>
        <end position="229"/>
    </location>
</feature>
<evidence type="ECO:0000256" key="12">
    <source>
        <dbReference type="SAM" id="Phobius"/>
    </source>
</evidence>
<evidence type="ECO:0000256" key="2">
    <source>
        <dbReference type="ARBA" id="ARBA00008038"/>
    </source>
</evidence>
<keyword evidence="11 12" id="KW-0472">Membrane</keyword>
<reference evidence="15 16" key="1">
    <citation type="submission" date="2018-01" db="EMBL/GenBank/DDBJ databases">
        <title>Whole genome sequencing of Histamine producing bacteria.</title>
        <authorList>
            <person name="Butler K."/>
        </authorList>
    </citation>
    <scope>NUCLEOTIDE SEQUENCE [LARGE SCALE GENOMIC DNA]</scope>
    <source>
        <strain evidence="15 16">FS-7.2</strain>
    </source>
</reference>
<name>A0A2T3KMT6_9GAMM</name>
<keyword evidence="3" id="KW-0813">Transport</keyword>
<feature type="transmembrane region" description="Helical" evidence="12">
    <location>
        <begin position="202"/>
        <end position="220"/>
    </location>
</feature>
<comment type="subcellular location">
    <subcellularLocation>
        <location evidence="1">Cell membrane</location>
        <topology evidence="1">Multi-pass membrane protein</topology>
    </subcellularLocation>
</comment>
<evidence type="ECO:0000256" key="1">
    <source>
        <dbReference type="ARBA" id="ARBA00004651"/>
    </source>
</evidence>
<evidence type="ECO:0000256" key="7">
    <source>
        <dbReference type="ARBA" id="ARBA00022779"/>
    </source>
</evidence>
<sequence length="285" mass="32304">MQVLFSIIFLIACLVGGFSLSGGMLRNLWQPYEIMMLLGSGIGFFVASNSYHGIKMFGTFSIYIFKKPYSAQKFQQQMGLLVRLHELYIKDKKALSIQLEDPFESEIFKEYPKSLNDEAGRKYVCNNLTLLIDEGSSITPFDFEDMLEAEIEQYKKEWLTPYKSANSLVDTFPAIGIAVAVLGIVVSMQFLDADMLILGEHIGAALFGTFFGIFMAYCIFKPISLKFAKFGEEGGLYLSVFKTYLMCMRKGNNPMKSATVTNNDVPPRYKLETKVLRDKITKREL</sequence>
<dbReference type="InterPro" id="IPR000540">
    <property type="entry name" value="Flag_MotA_CS"/>
</dbReference>
<evidence type="ECO:0000256" key="3">
    <source>
        <dbReference type="ARBA" id="ARBA00022448"/>
    </source>
</evidence>
<evidence type="ECO:0008006" key="17">
    <source>
        <dbReference type="Google" id="ProtNLM"/>
    </source>
</evidence>
<keyword evidence="6 12" id="KW-0812">Transmembrane</keyword>
<evidence type="ECO:0000256" key="9">
    <source>
        <dbReference type="ARBA" id="ARBA00022989"/>
    </source>
</evidence>
<dbReference type="GO" id="GO:0005886">
    <property type="term" value="C:plasma membrane"/>
    <property type="evidence" value="ECO:0007669"/>
    <property type="project" value="UniProtKB-SubCell"/>
</dbReference>
<protein>
    <recommendedName>
        <fullName evidence="17">Flagellar motor stator protein MotA</fullName>
    </recommendedName>
</protein>
<organism evidence="15 16">
    <name type="scientific">Photobacterium kishitanii</name>
    <dbReference type="NCBI Taxonomy" id="318456"/>
    <lineage>
        <taxon>Bacteria</taxon>
        <taxon>Pseudomonadati</taxon>
        <taxon>Pseudomonadota</taxon>
        <taxon>Gammaproteobacteria</taxon>
        <taxon>Vibrionales</taxon>
        <taxon>Vibrionaceae</taxon>
        <taxon>Photobacterium</taxon>
    </lineage>
</organism>
<keyword evidence="9 12" id="KW-1133">Transmembrane helix</keyword>
<dbReference type="PANTHER" id="PTHR30433">
    <property type="entry name" value="CHEMOTAXIS PROTEIN MOTA"/>
    <property type="match status" value="1"/>
</dbReference>
<dbReference type="InterPro" id="IPR002898">
    <property type="entry name" value="MotA_ExbB_proton_chnl"/>
</dbReference>
<evidence type="ECO:0000256" key="8">
    <source>
        <dbReference type="ARBA" id="ARBA00022781"/>
    </source>
</evidence>
<dbReference type="GO" id="GO:0071978">
    <property type="term" value="P:bacterial-type flagellum-dependent swarming motility"/>
    <property type="evidence" value="ECO:0007669"/>
    <property type="project" value="InterPro"/>
</dbReference>
<dbReference type="Pfam" id="PF20560">
    <property type="entry name" value="MotA_N"/>
    <property type="match status" value="1"/>
</dbReference>
<evidence type="ECO:0000313" key="15">
    <source>
        <dbReference type="EMBL" id="PSV01109.1"/>
    </source>
</evidence>
<feature type="transmembrane region" description="Helical" evidence="12">
    <location>
        <begin position="29"/>
        <end position="47"/>
    </location>
</feature>
<evidence type="ECO:0000256" key="6">
    <source>
        <dbReference type="ARBA" id="ARBA00022692"/>
    </source>
</evidence>
<evidence type="ECO:0000256" key="4">
    <source>
        <dbReference type="ARBA" id="ARBA00022475"/>
    </source>
</evidence>
<evidence type="ECO:0000259" key="13">
    <source>
        <dbReference type="Pfam" id="PF01618"/>
    </source>
</evidence>
<keyword evidence="10" id="KW-0406">Ion transport</keyword>
<keyword evidence="5" id="KW-0145">Chemotaxis</keyword>
<dbReference type="PANTHER" id="PTHR30433:SF4">
    <property type="entry name" value="MOTILITY PROTEIN A"/>
    <property type="match status" value="1"/>
</dbReference>
<evidence type="ECO:0000256" key="5">
    <source>
        <dbReference type="ARBA" id="ARBA00022500"/>
    </source>
</evidence>
<evidence type="ECO:0000256" key="10">
    <source>
        <dbReference type="ARBA" id="ARBA00023065"/>
    </source>
</evidence>
<dbReference type="Pfam" id="PF01618">
    <property type="entry name" value="MotA_ExbB"/>
    <property type="match status" value="1"/>
</dbReference>
<gene>
    <name evidence="15" type="ORF">C9J27_03560</name>
</gene>
<evidence type="ECO:0000313" key="16">
    <source>
        <dbReference type="Proteomes" id="UP000241426"/>
    </source>
</evidence>
<accession>A0A2T3KMT6</accession>
<dbReference type="AlphaFoldDB" id="A0A2T3KMT6"/>
<dbReference type="EMBL" id="PYNF01000002">
    <property type="protein sequence ID" value="PSV01109.1"/>
    <property type="molecule type" value="Genomic_DNA"/>
</dbReference>
<keyword evidence="4" id="KW-1003">Cell membrane</keyword>
<dbReference type="GO" id="GO:1902600">
    <property type="term" value="P:proton transmembrane transport"/>
    <property type="evidence" value="ECO:0007669"/>
    <property type="project" value="UniProtKB-KW"/>
</dbReference>